<reference evidence="3" key="2">
    <citation type="submission" date="2020-09" db="EMBL/GenBank/DDBJ databases">
        <authorList>
            <person name="Sun Q."/>
            <person name="Zhou Y."/>
        </authorList>
    </citation>
    <scope>NUCLEOTIDE SEQUENCE</scope>
    <source>
        <strain evidence="3">CGMCC 1.15178</strain>
    </source>
</reference>
<dbReference type="InterPro" id="IPR036812">
    <property type="entry name" value="NAD(P)_OxRdtase_dom_sf"/>
</dbReference>
<dbReference type="EMBL" id="BMHP01000003">
    <property type="protein sequence ID" value="GGD79922.1"/>
    <property type="molecule type" value="Genomic_DNA"/>
</dbReference>
<feature type="domain" description="NADP-dependent oxidoreductase" evidence="2">
    <location>
        <begin position="19"/>
        <end position="316"/>
    </location>
</feature>
<dbReference type="InterPro" id="IPR050523">
    <property type="entry name" value="AKR_Detox_Biosynth"/>
</dbReference>
<dbReference type="PANTHER" id="PTHR43364">
    <property type="entry name" value="NADH-SPECIFIC METHYLGLYOXAL REDUCTASE-RELATED"/>
    <property type="match status" value="1"/>
</dbReference>
<accession>A0A916Z8M3</accession>
<dbReference type="Pfam" id="PF00248">
    <property type="entry name" value="Aldo_ket_red"/>
    <property type="match status" value="1"/>
</dbReference>
<reference evidence="3" key="1">
    <citation type="journal article" date="2014" name="Int. J. Syst. Evol. Microbiol.">
        <title>Complete genome sequence of Corynebacterium casei LMG S-19264T (=DSM 44701T), isolated from a smear-ripened cheese.</title>
        <authorList>
            <consortium name="US DOE Joint Genome Institute (JGI-PGF)"/>
            <person name="Walter F."/>
            <person name="Albersmeier A."/>
            <person name="Kalinowski J."/>
            <person name="Ruckert C."/>
        </authorList>
    </citation>
    <scope>NUCLEOTIDE SEQUENCE</scope>
    <source>
        <strain evidence="3">CGMCC 1.15178</strain>
    </source>
</reference>
<dbReference type="Gene3D" id="3.20.20.100">
    <property type="entry name" value="NADP-dependent oxidoreductase domain"/>
    <property type="match status" value="1"/>
</dbReference>
<keyword evidence="4" id="KW-1185">Reference proteome</keyword>
<dbReference type="RefSeq" id="WP_188994680.1">
    <property type="nucleotide sequence ID" value="NZ_BMHP01000003.1"/>
</dbReference>
<dbReference type="Proteomes" id="UP000612456">
    <property type="component" value="Unassembled WGS sequence"/>
</dbReference>
<evidence type="ECO:0000313" key="3">
    <source>
        <dbReference type="EMBL" id="GGD79922.1"/>
    </source>
</evidence>
<protein>
    <submittedName>
        <fullName evidence="3">Oxidoreductase</fullName>
    </submittedName>
</protein>
<proteinExistence type="predicted"/>
<dbReference type="PANTHER" id="PTHR43364:SF4">
    <property type="entry name" value="NAD(P)-LINKED OXIDOREDUCTASE SUPERFAMILY PROTEIN"/>
    <property type="match status" value="1"/>
</dbReference>
<gene>
    <name evidence="3" type="ORF">GCM10010911_42540</name>
</gene>
<organism evidence="3 4">
    <name type="scientific">Paenibacillus nasutitermitis</name>
    <dbReference type="NCBI Taxonomy" id="1652958"/>
    <lineage>
        <taxon>Bacteria</taxon>
        <taxon>Bacillati</taxon>
        <taxon>Bacillota</taxon>
        <taxon>Bacilli</taxon>
        <taxon>Bacillales</taxon>
        <taxon>Paenibacillaceae</taxon>
        <taxon>Paenibacillus</taxon>
    </lineage>
</organism>
<dbReference type="CDD" id="cd19082">
    <property type="entry name" value="AKR_AKR10A1_2"/>
    <property type="match status" value="1"/>
</dbReference>
<dbReference type="InterPro" id="IPR023210">
    <property type="entry name" value="NADP_OxRdtase_dom"/>
</dbReference>
<dbReference type="AlphaFoldDB" id="A0A916Z8M3"/>
<evidence type="ECO:0000256" key="1">
    <source>
        <dbReference type="ARBA" id="ARBA00023002"/>
    </source>
</evidence>
<evidence type="ECO:0000313" key="4">
    <source>
        <dbReference type="Proteomes" id="UP000612456"/>
    </source>
</evidence>
<sequence>MQLKRHVLPGTDLKVSSFCYGVMKFGSVVKGSEMLELYRQYCAAEGNFFDTAHSYACWIKDGDGASERGLGECLRKFGNRSDVVILTKGGHPRQGDIYIRPDDCMTMEVISADITESLDRLQIDSIDIYMLHRDDILHPVSEIIEMLNEEIRRGRIRYIGASNWSTERLRAANTYAAEKGLQGFVVSSPQWNLAQPNHSPIGWDGEYDATALMMKDEDLAWHKVSKFPVMPWTPSAYGYLAGSMSSNALSFDNSVSQERRVRARQLASELRCTPNQIALAFLLAHDFPVFPILGTMNLEHLNESLGADQISLTAEQREWLLSG</sequence>
<evidence type="ECO:0000259" key="2">
    <source>
        <dbReference type="Pfam" id="PF00248"/>
    </source>
</evidence>
<dbReference type="GO" id="GO:0005829">
    <property type="term" value="C:cytosol"/>
    <property type="evidence" value="ECO:0007669"/>
    <property type="project" value="TreeGrafter"/>
</dbReference>
<dbReference type="SUPFAM" id="SSF51430">
    <property type="entry name" value="NAD(P)-linked oxidoreductase"/>
    <property type="match status" value="1"/>
</dbReference>
<keyword evidence="1" id="KW-0560">Oxidoreductase</keyword>
<dbReference type="GO" id="GO:0016491">
    <property type="term" value="F:oxidoreductase activity"/>
    <property type="evidence" value="ECO:0007669"/>
    <property type="project" value="UniProtKB-KW"/>
</dbReference>
<name>A0A916Z8M3_9BACL</name>
<comment type="caution">
    <text evidence="3">The sequence shown here is derived from an EMBL/GenBank/DDBJ whole genome shotgun (WGS) entry which is preliminary data.</text>
</comment>